<dbReference type="EMBL" id="CAFAAZ010000013">
    <property type="protein sequence ID" value="CAB4826266.1"/>
    <property type="molecule type" value="Genomic_DNA"/>
</dbReference>
<evidence type="ECO:0000313" key="2">
    <source>
        <dbReference type="EMBL" id="CAB4713370.1"/>
    </source>
</evidence>
<evidence type="ECO:0000313" key="1">
    <source>
        <dbReference type="EMBL" id="CAB4673822.1"/>
    </source>
</evidence>
<proteinExistence type="predicted"/>
<organism evidence="1">
    <name type="scientific">freshwater metagenome</name>
    <dbReference type="NCBI Taxonomy" id="449393"/>
    <lineage>
        <taxon>unclassified sequences</taxon>
        <taxon>metagenomes</taxon>
        <taxon>ecological metagenomes</taxon>
    </lineage>
</organism>
<gene>
    <name evidence="1" type="ORF">UFOPK2343_00557</name>
    <name evidence="2" type="ORF">UFOPK2652_00947</name>
    <name evidence="3" type="ORF">UFOPK3128_01176</name>
    <name evidence="4" type="ORF">UFOPK3227_00860</name>
    <name evidence="5" type="ORF">UFOPK3511_00968</name>
    <name evidence="6" type="ORF">UFOPK3880_01132</name>
    <name evidence="7" type="ORF">UFOPK4146_01155</name>
</gene>
<evidence type="ECO:0000313" key="5">
    <source>
        <dbReference type="EMBL" id="CAB4899752.1"/>
    </source>
</evidence>
<dbReference type="EMBL" id="CAFBMA010000011">
    <property type="protein sequence ID" value="CAB4899752.1"/>
    <property type="molecule type" value="Genomic_DNA"/>
</dbReference>
<dbReference type="EMBL" id="CAEZYD010000013">
    <property type="protein sequence ID" value="CAB4713370.1"/>
    <property type="molecule type" value="Genomic_DNA"/>
</dbReference>
<protein>
    <submittedName>
        <fullName evidence="1">Unannotated protein</fullName>
    </submittedName>
</protein>
<dbReference type="AlphaFoldDB" id="A0A6J6MIR1"/>
<evidence type="ECO:0000313" key="4">
    <source>
        <dbReference type="EMBL" id="CAB4837834.1"/>
    </source>
</evidence>
<dbReference type="InterPro" id="IPR011990">
    <property type="entry name" value="TPR-like_helical_dom_sf"/>
</dbReference>
<dbReference type="InterPro" id="IPR036249">
    <property type="entry name" value="Thioredoxin-like_sf"/>
</dbReference>
<evidence type="ECO:0000313" key="6">
    <source>
        <dbReference type="EMBL" id="CAB4967317.1"/>
    </source>
</evidence>
<dbReference type="SUPFAM" id="SSF52833">
    <property type="entry name" value="Thioredoxin-like"/>
    <property type="match status" value="1"/>
</dbReference>
<evidence type="ECO:0000313" key="7">
    <source>
        <dbReference type="EMBL" id="CAB5032466.1"/>
    </source>
</evidence>
<evidence type="ECO:0000313" key="3">
    <source>
        <dbReference type="EMBL" id="CAB4826266.1"/>
    </source>
</evidence>
<sequence length="299" mass="32214">MSLPPLPKNFASAVDLSSLGKPPAEEIATPGIPVTQSNLVTEVLPASNQKVVILICWSPRSAEAISLLEIMGKFQEADLLPSGEPAWILGTVNVDTEVQVAQALQIKSVPIAIAIIQEQMVPLFEAVPNAEQIRLVVDKVIGLAAERGVGEALAKSEVIEIPMEPEEIAAMDAMEKGDLVGAKTQYEKWLARKPGDNLAKLGLAQTELIIRVKDLDPKEVLTLATVNPTEISVQLKAADVEIASGLNKEAFTRLIQLIKVSVGDEKKSAREHLLELFTLVDPSDPDLISARKELASVLY</sequence>
<dbReference type="EMBL" id="CAFBNU010000014">
    <property type="protein sequence ID" value="CAB4967317.1"/>
    <property type="molecule type" value="Genomic_DNA"/>
</dbReference>
<reference evidence="1" key="1">
    <citation type="submission" date="2020-05" db="EMBL/GenBank/DDBJ databases">
        <authorList>
            <person name="Chiriac C."/>
            <person name="Salcher M."/>
            <person name="Ghai R."/>
            <person name="Kavagutti S V."/>
        </authorList>
    </citation>
    <scope>NUCLEOTIDE SEQUENCE</scope>
</reference>
<name>A0A6J6MIR1_9ZZZZ</name>
<dbReference type="Gene3D" id="1.25.40.10">
    <property type="entry name" value="Tetratricopeptide repeat domain"/>
    <property type="match status" value="1"/>
</dbReference>
<dbReference type="EMBL" id="CAFAHD010000108">
    <property type="protein sequence ID" value="CAB4837834.1"/>
    <property type="molecule type" value="Genomic_DNA"/>
</dbReference>
<dbReference type="EMBL" id="CAEZXD010000010">
    <property type="protein sequence ID" value="CAB4673822.1"/>
    <property type="molecule type" value="Genomic_DNA"/>
</dbReference>
<dbReference type="EMBL" id="CAFBPT010000011">
    <property type="protein sequence ID" value="CAB5032466.1"/>
    <property type="molecule type" value="Genomic_DNA"/>
</dbReference>
<dbReference type="Pfam" id="PF14561">
    <property type="entry name" value="TPR_20"/>
    <property type="match status" value="1"/>
</dbReference>
<accession>A0A6J6MIR1</accession>